<reference evidence="8" key="2">
    <citation type="submission" date="2022-10" db="EMBL/GenBank/DDBJ databases">
        <authorList>
            <consortium name="ENA_rothamsted_submissions"/>
            <consortium name="culmorum"/>
            <person name="King R."/>
        </authorList>
    </citation>
    <scope>NUCLEOTIDE SEQUENCE</scope>
</reference>
<evidence type="ECO:0000256" key="1">
    <source>
        <dbReference type="ARBA" id="ARBA00005878"/>
    </source>
</evidence>
<proteinExistence type="inferred from homology"/>
<comment type="similarity">
    <text evidence="1 5">Belongs to the methyltransferase superfamily. METTL16/RlmF family.</text>
</comment>
<dbReference type="InterPro" id="IPR029063">
    <property type="entry name" value="SAM-dependent_MTases_sf"/>
</dbReference>
<evidence type="ECO:0000256" key="4">
    <source>
        <dbReference type="ARBA" id="ARBA00022691"/>
    </source>
</evidence>
<evidence type="ECO:0000256" key="7">
    <source>
        <dbReference type="SAM" id="MobiDB-lite"/>
    </source>
</evidence>
<evidence type="ECO:0000256" key="6">
    <source>
        <dbReference type="PIRSR" id="PIRSR037350-1"/>
    </source>
</evidence>
<evidence type="ECO:0000313" key="9">
    <source>
        <dbReference type="Proteomes" id="UP001153737"/>
    </source>
</evidence>
<evidence type="ECO:0000313" key="8">
    <source>
        <dbReference type="EMBL" id="CAG9813635.1"/>
    </source>
</evidence>
<dbReference type="SUPFAM" id="SSF53335">
    <property type="entry name" value="S-adenosyl-L-methionine-dependent methyltransferases"/>
    <property type="match status" value="1"/>
</dbReference>
<reference evidence="8" key="1">
    <citation type="submission" date="2022-01" db="EMBL/GenBank/DDBJ databases">
        <authorList>
            <person name="King R."/>
        </authorList>
    </citation>
    <scope>NUCLEOTIDE SEQUENCE</scope>
</reference>
<dbReference type="InterPro" id="IPR017182">
    <property type="entry name" value="METTL16/PsiM"/>
</dbReference>
<dbReference type="PANTHER" id="PTHR13393:SF0">
    <property type="entry name" value="RNA N6-ADENOSINE-METHYLTRANSFERASE METTL16"/>
    <property type="match status" value="1"/>
</dbReference>
<dbReference type="Gene3D" id="3.40.50.150">
    <property type="entry name" value="Vaccinia Virus protein VP39"/>
    <property type="match status" value="1"/>
</dbReference>
<organism evidence="8 9">
    <name type="scientific">Phaedon cochleariae</name>
    <name type="common">Mustard beetle</name>
    <dbReference type="NCBI Taxonomy" id="80249"/>
    <lineage>
        <taxon>Eukaryota</taxon>
        <taxon>Metazoa</taxon>
        <taxon>Ecdysozoa</taxon>
        <taxon>Arthropoda</taxon>
        <taxon>Hexapoda</taxon>
        <taxon>Insecta</taxon>
        <taxon>Pterygota</taxon>
        <taxon>Neoptera</taxon>
        <taxon>Endopterygota</taxon>
        <taxon>Coleoptera</taxon>
        <taxon>Polyphaga</taxon>
        <taxon>Cucujiformia</taxon>
        <taxon>Chrysomeloidea</taxon>
        <taxon>Chrysomelidae</taxon>
        <taxon>Chrysomelinae</taxon>
        <taxon>Chrysomelini</taxon>
        <taxon>Phaedon</taxon>
    </lineage>
</organism>
<evidence type="ECO:0000256" key="3">
    <source>
        <dbReference type="ARBA" id="ARBA00022679"/>
    </source>
</evidence>
<dbReference type="PIRSF" id="PIRSF037350">
    <property type="entry name" value="Mtase_ZK1128_prd"/>
    <property type="match status" value="1"/>
</dbReference>
<evidence type="ECO:0000256" key="5">
    <source>
        <dbReference type="PIRNR" id="PIRNR037350"/>
    </source>
</evidence>
<feature type="binding site" evidence="6">
    <location>
        <position position="81"/>
    </location>
    <ligand>
        <name>S-adenosyl-L-methionine</name>
        <dbReference type="ChEBI" id="CHEBI:59789"/>
    </ligand>
</feature>
<name>A0A9N9SB57_PHACE</name>
<feature type="region of interest" description="Disordered" evidence="7">
    <location>
        <begin position="366"/>
        <end position="421"/>
    </location>
</feature>
<keyword evidence="4 6" id="KW-0949">S-adenosyl-L-methionine</keyword>
<dbReference type="GO" id="GO:0005634">
    <property type="term" value="C:nucleus"/>
    <property type="evidence" value="ECO:0007669"/>
    <property type="project" value="TreeGrafter"/>
</dbReference>
<protein>
    <recommendedName>
        <fullName evidence="5">U6 small nuclear RNA (adenine-(43)-N(6))-methyltransferase</fullName>
        <ecNumber evidence="5">2.1.1.-</ecNumber>
    </recommendedName>
</protein>
<keyword evidence="3 5" id="KW-0808">Transferase</keyword>
<keyword evidence="9" id="KW-1185">Reference proteome</keyword>
<dbReference type="GO" id="GO:0070475">
    <property type="term" value="P:rRNA base methylation"/>
    <property type="evidence" value="ECO:0007669"/>
    <property type="project" value="TreeGrafter"/>
</dbReference>
<feature type="binding site" evidence="6">
    <location>
        <position position="178"/>
    </location>
    <ligand>
        <name>S-adenosyl-L-methionine</name>
        <dbReference type="ChEBI" id="CHEBI:59789"/>
    </ligand>
</feature>
<keyword evidence="2 5" id="KW-0489">Methyltransferase</keyword>
<feature type="binding site" evidence="6">
    <location>
        <position position="130"/>
    </location>
    <ligand>
        <name>S-adenosyl-L-methionine</name>
        <dbReference type="ChEBI" id="CHEBI:59789"/>
    </ligand>
</feature>
<feature type="compositionally biased region" description="Basic and acidic residues" evidence="7">
    <location>
        <begin position="393"/>
        <end position="421"/>
    </location>
</feature>
<dbReference type="GO" id="GO:0008168">
    <property type="term" value="F:methyltransferase activity"/>
    <property type="evidence" value="ECO:0007669"/>
    <property type="project" value="UniProtKB-UniRule"/>
</dbReference>
<dbReference type="PANTHER" id="PTHR13393">
    <property type="entry name" value="SAM-DEPENDENT METHYLTRANSFERASE"/>
    <property type="match status" value="1"/>
</dbReference>
<dbReference type="CDD" id="cd02440">
    <property type="entry name" value="AdoMet_MTases"/>
    <property type="match status" value="1"/>
</dbReference>
<feature type="binding site" evidence="6">
    <location>
        <position position="107"/>
    </location>
    <ligand>
        <name>S-adenosyl-L-methionine</name>
        <dbReference type="ChEBI" id="CHEBI:59789"/>
    </ligand>
</feature>
<dbReference type="AlphaFoldDB" id="A0A9N9SB57"/>
<sequence>MAMNKYMHPRNIYKSPPNFKQLALDYPEFREFLKQDITGKVNIDFQNVKSLRALSCTLLKNDFGLEVEMPLNKLIPTIPLRLNYILWLEDLMSLTGKKEGVKGIDIGTGASCVYPLLAAKKNKWSMVATEVDKESISYARKNIERNNMQDLIEVTEVDKNTFLKIIAENGDYDFCMCNPPFFASTQELGSGMNTRNLSRPRPKNSFCASVNEVVVKGGEVDFISCLINESKEVGEAVKIYSTMVGHKKYLPQLKKLLREVQVTSFKETEFCQGNTTRWGLAWTFCQSLDLKKCPDPMKLVERKLKSKDPLCFKLPVVEINDLHFCSATDRLLDIFSSLQMSVEEVTRKNNIRRFFVSAFSNNWSNQRKKRREKNRKMNDSLDSVGEYSGSPSSEEHKLQSPRREDDNNSIDYDAKSPGKRTNHDHFEGAFIKKLKIIDNEPTIFFKFVATIKYDDYITLELDSFDNTYNRDYLHQILQYIKNNFQSSD</sequence>
<dbReference type="InterPro" id="IPR010286">
    <property type="entry name" value="METTL16/RlmF"/>
</dbReference>
<dbReference type="Proteomes" id="UP001153737">
    <property type="component" value="Chromosome 1"/>
</dbReference>
<accession>A0A9N9SB57</accession>
<dbReference type="EC" id="2.1.1.-" evidence="5"/>
<gene>
    <name evidence="8" type="ORF">PHAECO_LOCUS1049</name>
</gene>
<dbReference type="EMBL" id="OU896707">
    <property type="protein sequence ID" value="CAG9813635.1"/>
    <property type="molecule type" value="Genomic_DNA"/>
</dbReference>
<dbReference type="Pfam" id="PF05971">
    <property type="entry name" value="Methyltransf_10"/>
    <property type="match status" value="1"/>
</dbReference>
<evidence type="ECO:0000256" key="2">
    <source>
        <dbReference type="ARBA" id="ARBA00022603"/>
    </source>
</evidence>
<dbReference type="OrthoDB" id="514248at2759"/>